<dbReference type="AlphaFoldDB" id="A0A3Q7ECR8"/>
<accession>A0A3Q7ECR8</accession>
<evidence type="ECO:0000313" key="2">
    <source>
        <dbReference type="EnsemblPlants" id="Solyc01g020155.1.1"/>
    </source>
</evidence>
<proteinExistence type="predicted"/>
<keyword evidence="1" id="KW-0175">Coiled coil</keyword>
<name>A0A3Q7ECR8_SOLLC</name>
<dbReference type="InParanoid" id="A0A3Q7ECR8"/>
<organism evidence="2">
    <name type="scientific">Solanum lycopersicum</name>
    <name type="common">Tomato</name>
    <name type="synonym">Lycopersicon esculentum</name>
    <dbReference type="NCBI Taxonomy" id="4081"/>
    <lineage>
        <taxon>Eukaryota</taxon>
        <taxon>Viridiplantae</taxon>
        <taxon>Streptophyta</taxon>
        <taxon>Embryophyta</taxon>
        <taxon>Tracheophyta</taxon>
        <taxon>Spermatophyta</taxon>
        <taxon>Magnoliopsida</taxon>
        <taxon>eudicotyledons</taxon>
        <taxon>Gunneridae</taxon>
        <taxon>Pentapetalae</taxon>
        <taxon>asterids</taxon>
        <taxon>lamiids</taxon>
        <taxon>Solanales</taxon>
        <taxon>Solanaceae</taxon>
        <taxon>Solanoideae</taxon>
        <taxon>Solaneae</taxon>
        <taxon>Solanum</taxon>
        <taxon>Solanum subgen. Lycopersicon</taxon>
    </lineage>
</organism>
<dbReference type="EnsemblPlants" id="Solyc01g020155.1.1">
    <property type="protein sequence ID" value="Solyc01g020155.1.1"/>
    <property type="gene ID" value="Solyc01g020155.1"/>
</dbReference>
<dbReference type="Gramene" id="Solyc01g020155.1.1">
    <property type="protein sequence ID" value="Solyc01g020155.1.1"/>
    <property type="gene ID" value="Solyc01g020155.1"/>
</dbReference>
<evidence type="ECO:0000313" key="3">
    <source>
        <dbReference type="Proteomes" id="UP000004994"/>
    </source>
</evidence>
<protein>
    <submittedName>
        <fullName evidence="2">Uncharacterized protein</fullName>
    </submittedName>
</protein>
<evidence type="ECO:0000256" key="1">
    <source>
        <dbReference type="SAM" id="Coils"/>
    </source>
</evidence>
<sequence>MISQIVYEALNRIQKLQNTFNKLKSQKLERLEENNIMLAKDESGVAQFSEAFTVEDMYKQVHSVEDERLSPYRHVYFSSSSV</sequence>
<feature type="coiled-coil region" evidence="1">
    <location>
        <begin position="6"/>
        <end position="33"/>
    </location>
</feature>
<reference evidence="2" key="2">
    <citation type="submission" date="2019-01" db="UniProtKB">
        <authorList>
            <consortium name="EnsemblPlants"/>
        </authorList>
    </citation>
    <scope>IDENTIFICATION</scope>
    <source>
        <strain evidence="2">cv. Heinz 1706</strain>
    </source>
</reference>
<dbReference type="Proteomes" id="UP000004994">
    <property type="component" value="Chromosome 1"/>
</dbReference>
<keyword evidence="3" id="KW-1185">Reference proteome</keyword>
<reference evidence="2" key="1">
    <citation type="journal article" date="2012" name="Nature">
        <title>The tomato genome sequence provides insights into fleshy fruit evolution.</title>
        <authorList>
            <consortium name="Tomato Genome Consortium"/>
        </authorList>
    </citation>
    <scope>NUCLEOTIDE SEQUENCE [LARGE SCALE GENOMIC DNA]</scope>
    <source>
        <strain evidence="2">cv. Heinz 1706</strain>
    </source>
</reference>